<evidence type="ECO:0000313" key="1">
    <source>
        <dbReference type="EMBL" id="RDV02884.1"/>
    </source>
</evidence>
<accession>A0A371B5Q3</accession>
<dbReference type="EMBL" id="QRGP01000002">
    <property type="protein sequence ID" value="RDV02884.1"/>
    <property type="molecule type" value="Genomic_DNA"/>
</dbReference>
<organism evidence="1 2">
    <name type="scientific">Sphingorhabdus pulchriflava</name>
    <dbReference type="NCBI Taxonomy" id="2292257"/>
    <lineage>
        <taxon>Bacteria</taxon>
        <taxon>Pseudomonadati</taxon>
        <taxon>Pseudomonadota</taxon>
        <taxon>Alphaproteobacteria</taxon>
        <taxon>Sphingomonadales</taxon>
        <taxon>Sphingomonadaceae</taxon>
        <taxon>Sphingorhabdus</taxon>
    </lineage>
</organism>
<protein>
    <submittedName>
        <fullName evidence="1">Uncharacterized protein</fullName>
    </submittedName>
</protein>
<dbReference type="Proteomes" id="UP000263833">
    <property type="component" value="Unassembled WGS sequence"/>
</dbReference>
<dbReference type="OrthoDB" id="7449259at2"/>
<reference evidence="2" key="1">
    <citation type="submission" date="2018-08" db="EMBL/GenBank/DDBJ databases">
        <authorList>
            <person name="Kim S.-J."/>
            <person name="Jung G.-Y."/>
        </authorList>
    </citation>
    <scope>NUCLEOTIDE SEQUENCE [LARGE SCALE GENOMIC DNA]</scope>
    <source>
        <strain evidence="2">GY_G</strain>
    </source>
</reference>
<evidence type="ECO:0000313" key="2">
    <source>
        <dbReference type="Proteomes" id="UP000263833"/>
    </source>
</evidence>
<gene>
    <name evidence="1" type="ORF">DXH95_13255</name>
</gene>
<dbReference type="RefSeq" id="WP_115549988.1">
    <property type="nucleotide sequence ID" value="NZ_QRGP01000002.1"/>
</dbReference>
<proteinExistence type="predicted"/>
<keyword evidence="2" id="KW-1185">Reference proteome</keyword>
<name>A0A371B5Q3_9SPHN</name>
<sequence length="175" mass="19439">MLLPVLALTSPATAQNDEILNWEKQAETACNTYDFKGFFEAFLRSDKVRAKYSASQIYQVRDGVSEPIAGSAYRDFPLGMLDYSWVTAESVRKNATGVPPPYEYVELEINVAGDRRARVDWVRMGYKNGSPDEGGEGDDRTGAYGKPGYLLFYPTDACWELVQDTQGGDAPGPMR</sequence>
<dbReference type="AlphaFoldDB" id="A0A371B5Q3"/>
<comment type="caution">
    <text evidence="1">The sequence shown here is derived from an EMBL/GenBank/DDBJ whole genome shotgun (WGS) entry which is preliminary data.</text>
</comment>